<dbReference type="AlphaFoldDB" id="A0AAJ5VTF5"/>
<evidence type="ECO:0000256" key="1">
    <source>
        <dbReference type="SAM" id="MobiDB-lite"/>
    </source>
</evidence>
<gene>
    <name evidence="2" type="ORF">P0Y65_20290</name>
</gene>
<accession>A0AAJ5VTF5</accession>
<evidence type="ECO:0000313" key="3">
    <source>
        <dbReference type="Proteomes" id="UP001217476"/>
    </source>
</evidence>
<evidence type="ECO:0000313" key="2">
    <source>
        <dbReference type="EMBL" id="WEK04484.1"/>
    </source>
</evidence>
<protein>
    <submittedName>
        <fullName evidence="2">Uncharacterized protein</fullName>
    </submittedName>
</protein>
<name>A0AAJ5VTF5_9HYPH</name>
<organism evidence="2 3">
    <name type="scientific">Candidatus Devosia phytovorans</name>
    <dbReference type="NCBI Taxonomy" id="3121372"/>
    <lineage>
        <taxon>Bacteria</taxon>
        <taxon>Pseudomonadati</taxon>
        <taxon>Pseudomonadota</taxon>
        <taxon>Alphaproteobacteria</taxon>
        <taxon>Hyphomicrobiales</taxon>
        <taxon>Devosiaceae</taxon>
        <taxon>Devosia</taxon>
    </lineage>
</organism>
<proteinExistence type="predicted"/>
<feature type="region of interest" description="Disordered" evidence="1">
    <location>
        <begin position="43"/>
        <end position="72"/>
    </location>
</feature>
<dbReference type="Proteomes" id="UP001217476">
    <property type="component" value="Chromosome"/>
</dbReference>
<reference evidence="2" key="1">
    <citation type="submission" date="2023-03" db="EMBL/GenBank/DDBJ databases">
        <title>Andean soil-derived lignocellulolytic bacterial consortium as a source of novel taxa and putative plastic-active enzymes.</title>
        <authorList>
            <person name="Diaz-Garcia L."/>
            <person name="Chuvochina M."/>
            <person name="Feuerriegel G."/>
            <person name="Bunk B."/>
            <person name="Sproer C."/>
            <person name="Streit W.R."/>
            <person name="Rodriguez L.M."/>
            <person name="Overmann J."/>
            <person name="Jimenez D.J."/>
        </authorList>
    </citation>
    <scope>NUCLEOTIDE SEQUENCE</scope>
    <source>
        <strain evidence="2">MAG 4196</strain>
    </source>
</reference>
<dbReference type="EMBL" id="CP119312">
    <property type="protein sequence ID" value="WEK04484.1"/>
    <property type="molecule type" value="Genomic_DNA"/>
</dbReference>
<sequence>MSNAIGTMPSVMINRIADREAPMEASLGKVAALRAELKLAMDKEQAAAEDASPSGEAPPPVVENGYQVDRLI</sequence>